<reference evidence="1" key="1">
    <citation type="submission" date="2021-06" db="EMBL/GenBank/DDBJ databases">
        <authorList>
            <person name="Kallberg Y."/>
            <person name="Tangrot J."/>
            <person name="Rosling A."/>
        </authorList>
    </citation>
    <scope>NUCLEOTIDE SEQUENCE</scope>
    <source>
        <strain evidence="1">28 12/20/2015</strain>
    </source>
</reference>
<keyword evidence="2" id="KW-1185">Reference proteome</keyword>
<protein>
    <submittedName>
        <fullName evidence="1">5035_t:CDS:1</fullName>
    </submittedName>
</protein>
<feature type="non-terminal residue" evidence="1">
    <location>
        <position position="283"/>
    </location>
</feature>
<evidence type="ECO:0000313" key="1">
    <source>
        <dbReference type="EMBL" id="CAG8748745.1"/>
    </source>
</evidence>
<evidence type="ECO:0000313" key="2">
    <source>
        <dbReference type="Proteomes" id="UP000789366"/>
    </source>
</evidence>
<sequence length="283" mass="31305">SNMSTSLPSQLKKKCEISEDLKDASIKSWLSSVGKLLDQAKLATEKSDLETVYISNVKVSSILLEIIPNHKEYGKIRSEATDSYIRMPVPHPTPEPTSNAFLNSTNSLQQSSPSCLINNNIDGVSSTLTSSDSNSLNIVHMQNGTPKSNNAPKQTIYPQTPPVSAPSFETPTLKQYANSLPNKKKLLDVLPDSNKIEVSVLRDLLDSTEDPSRILVLDVRHRAAFDSGHIKTKNIVCLDPIILTDEISSINLESKLVVGPEFERKLFADRHNFDLVVYHDHDS</sequence>
<gene>
    <name evidence="1" type="ORF">SPELUC_LOCUS14329</name>
</gene>
<dbReference type="Proteomes" id="UP000789366">
    <property type="component" value="Unassembled WGS sequence"/>
</dbReference>
<accession>A0ACA9QF24</accession>
<proteinExistence type="predicted"/>
<name>A0ACA9QF24_9GLOM</name>
<feature type="non-terminal residue" evidence="1">
    <location>
        <position position="1"/>
    </location>
</feature>
<dbReference type="EMBL" id="CAJVPW010041672">
    <property type="protein sequence ID" value="CAG8748745.1"/>
    <property type="molecule type" value="Genomic_DNA"/>
</dbReference>
<comment type="caution">
    <text evidence="1">The sequence shown here is derived from an EMBL/GenBank/DDBJ whole genome shotgun (WGS) entry which is preliminary data.</text>
</comment>
<organism evidence="1 2">
    <name type="scientific">Cetraspora pellucida</name>
    <dbReference type="NCBI Taxonomy" id="1433469"/>
    <lineage>
        <taxon>Eukaryota</taxon>
        <taxon>Fungi</taxon>
        <taxon>Fungi incertae sedis</taxon>
        <taxon>Mucoromycota</taxon>
        <taxon>Glomeromycotina</taxon>
        <taxon>Glomeromycetes</taxon>
        <taxon>Diversisporales</taxon>
        <taxon>Gigasporaceae</taxon>
        <taxon>Cetraspora</taxon>
    </lineage>
</organism>